<dbReference type="GeneID" id="73045605"/>
<comment type="caution">
    <text evidence="3">The sequence shown here is derived from an EMBL/GenBank/DDBJ whole genome shotgun (WGS) entry which is preliminary data.</text>
</comment>
<dbReference type="AlphaFoldDB" id="A0ABD5PYC1"/>
<keyword evidence="2" id="KW-0812">Transmembrane</keyword>
<keyword evidence="4" id="KW-1185">Reference proteome</keyword>
<evidence type="ECO:0000313" key="4">
    <source>
        <dbReference type="Proteomes" id="UP001595945"/>
    </source>
</evidence>
<sequence>MLSVRFLAMLSTFLLVVGALLVGEALHGGVVTGEYAVTSPWVVLRVVLGGLFIVLGYRFRTPTEEYVAMPSDEPDGSGGTTDESPDPDQTGEFDPEMSPLGGDGLEHVQADDSARRSDEPSDDVRD</sequence>
<feature type="region of interest" description="Disordered" evidence="1">
    <location>
        <begin position="65"/>
        <end position="126"/>
    </location>
</feature>
<evidence type="ECO:0000256" key="1">
    <source>
        <dbReference type="SAM" id="MobiDB-lite"/>
    </source>
</evidence>
<keyword evidence="2" id="KW-1133">Transmembrane helix</keyword>
<dbReference type="Proteomes" id="UP001595945">
    <property type="component" value="Unassembled WGS sequence"/>
</dbReference>
<protein>
    <submittedName>
        <fullName evidence="3">Uncharacterized protein</fullName>
    </submittedName>
</protein>
<gene>
    <name evidence="3" type="ORF">ACFO9K_03625</name>
</gene>
<organism evidence="3 4">
    <name type="scientific">Halorussus aquaticus</name>
    <dbReference type="NCBI Taxonomy" id="2953748"/>
    <lineage>
        <taxon>Archaea</taxon>
        <taxon>Methanobacteriati</taxon>
        <taxon>Methanobacteriota</taxon>
        <taxon>Stenosarchaea group</taxon>
        <taxon>Halobacteria</taxon>
        <taxon>Halobacteriales</taxon>
        <taxon>Haladaptataceae</taxon>
        <taxon>Halorussus</taxon>
    </lineage>
</organism>
<dbReference type="EMBL" id="JBHSHT010000001">
    <property type="protein sequence ID" value="MFC4823347.1"/>
    <property type="molecule type" value="Genomic_DNA"/>
</dbReference>
<keyword evidence="2" id="KW-0472">Membrane</keyword>
<evidence type="ECO:0000256" key="2">
    <source>
        <dbReference type="SAM" id="Phobius"/>
    </source>
</evidence>
<feature type="compositionally biased region" description="Acidic residues" evidence="1">
    <location>
        <begin position="83"/>
        <end position="95"/>
    </location>
</feature>
<proteinExistence type="predicted"/>
<name>A0ABD5PYC1_9EURY</name>
<feature type="transmembrane region" description="Helical" evidence="2">
    <location>
        <begin position="41"/>
        <end position="59"/>
    </location>
</feature>
<evidence type="ECO:0000313" key="3">
    <source>
        <dbReference type="EMBL" id="MFC4823347.1"/>
    </source>
</evidence>
<dbReference type="RefSeq" id="WP_254267175.1">
    <property type="nucleotide sequence ID" value="NZ_CP100400.1"/>
</dbReference>
<accession>A0ABD5PYC1</accession>
<reference evidence="3 4" key="1">
    <citation type="journal article" date="2019" name="Int. J. Syst. Evol. Microbiol.">
        <title>The Global Catalogue of Microorganisms (GCM) 10K type strain sequencing project: providing services to taxonomists for standard genome sequencing and annotation.</title>
        <authorList>
            <consortium name="The Broad Institute Genomics Platform"/>
            <consortium name="The Broad Institute Genome Sequencing Center for Infectious Disease"/>
            <person name="Wu L."/>
            <person name="Ma J."/>
        </authorList>
    </citation>
    <scope>NUCLEOTIDE SEQUENCE [LARGE SCALE GENOMIC DNA]</scope>
    <source>
        <strain evidence="3 4">XZYJ18</strain>
    </source>
</reference>
<feature type="compositionally biased region" description="Basic and acidic residues" evidence="1">
    <location>
        <begin position="104"/>
        <end position="126"/>
    </location>
</feature>